<dbReference type="InterPro" id="IPR043128">
    <property type="entry name" value="Rev_trsase/Diguanyl_cyclase"/>
</dbReference>
<dbReference type="SUPFAM" id="SSF55073">
    <property type="entry name" value="Nucleotide cyclase"/>
    <property type="match status" value="1"/>
</dbReference>
<proteinExistence type="predicted"/>
<reference evidence="2" key="1">
    <citation type="submission" date="2016-10" db="EMBL/GenBank/DDBJ databases">
        <authorList>
            <person name="de Groot N.N."/>
        </authorList>
    </citation>
    <scope>NUCLEOTIDE SEQUENCE</scope>
</reference>
<dbReference type="PANTHER" id="PTHR45138">
    <property type="entry name" value="REGULATORY COMPONENTS OF SENSORY TRANSDUCTION SYSTEM"/>
    <property type="match status" value="1"/>
</dbReference>
<dbReference type="Gene3D" id="3.30.70.270">
    <property type="match status" value="1"/>
</dbReference>
<dbReference type="GO" id="GO:0043709">
    <property type="term" value="P:cell adhesion involved in single-species biofilm formation"/>
    <property type="evidence" value="ECO:0007669"/>
    <property type="project" value="TreeGrafter"/>
</dbReference>
<evidence type="ECO:0000259" key="1">
    <source>
        <dbReference type="PROSITE" id="PS50887"/>
    </source>
</evidence>
<dbReference type="GO" id="GO:1902201">
    <property type="term" value="P:negative regulation of bacterial-type flagellum-dependent cell motility"/>
    <property type="evidence" value="ECO:0007669"/>
    <property type="project" value="TreeGrafter"/>
</dbReference>
<dbReference type="CDD" id="cd01949">
    <property type="entry name" value="GGDEF"/>
    <property type="match status" value="1"/>
</dbReference>
<evidence type="ECO:0000313" key="2">
    <source>
        <dbReference type="EMBL" id="SFV69437.1"/>
    </source>
</evidence>
<dbReference type="NCBIfam" id="TIGR00254">
    <property type="entry name" value="GGDEF"/>
    <property type="match status" value="1"/>
</dbReference>
<gene>
    <name evidence="2" type="ORF">MNB_SM-6-1372</name>
</gene>
<dbReference type="InterPro" id="IPR029787">
    <property type="entry name" value="Nucleotide_cyclase"/>
</dbReference>
<dbReference type="SMART" id="SM00267">
    <property type="entry name" value="GGDEF"/>
    <property type="match status" value="1"/>
</dbReference>
<dbReference type="GO" id="GO:0052621">
    <property type="term" value="F:diguanylate cyclase activity"/>
    <property type="evidence" value="ECO:0007669"/>
    <property type="project" value="TreeGrafter"/>
</dbReference>
<dbReference type="GO" id="GO:0005886">
    <property type="term" value="C:plasma membrane"/>
    <property type="evidence" value="ECO:0007669"/>
    <property type="project" value="TreeGrafter"/>
</dbReference>
<feature type="domain" description="GGDEF" evidence="1">
    <location>
        <begin position="172"/>
        <end position="304"/>
    </location>
</feature>
<accession>A0A1W1CUP0</accession>
<protein>
    <submittedName>
        <fullName evidence="2">Diguanylate cyclase (GGDEF domain)</fullName>
    </submittedName>
</protein>
<dbReference type="Pfam" id="PF00990">
    <property type="entry name" value="GGDEF"/>
    <property type="match status" value="1"/>
</dbReference>
<dbReference type="InterPro" id="IPR000160">
    <property type="entry name" value="GGDEF_dom"/>
</dbReference>
<dbReference type="PROSITE" id="PS50887">
    <property type="entry name" value="GGDEF"/>
    <property type="match status" value="1"/>
</dbReference>
<dbReference type="InterPro" id="IPR050469">
    <property type="entry name" value="Diguanylate_Cyclase"/>
</dbReference>
<name>A0A1W1CUP0_9ZZZZ</name>
<dbReference type="FunFam" id="3.30.70.270:FF:000001">
    <property type="entry name" value="Diguanylate cyclase domain protein"/>
    <property type="match status" value="1"/>
</dbReference>
<sequence length="307" mass="35086">MKKDDLKSLVTQMYEELLNNIDSQETANKEQVVHYLEDAIDTIKKIDNDAIDSMEHAKLAFTNAYKEIAKKSISSYKATNDKFAKLEKMHQSALEEVQDKLIDLPSLTSKFNEIQSHMTQEVQKANSIITRLNMQIKTLEENSNLDALTKVFNRRALDKYLLKVTKKGLIKHELHLLMLDIDDFKSINDTYGHIAGDKILIFIANLLKNTLRDGDKVFRYGGEEFVIILNRITTVKCTEIAQRILKTIGTNTLLYKNQSINVTVSIGATKYVNGDTAENLILRADRALYRSKKHGKNQLNREVKNGH</sequence>
<dbReference type="PANTHER" id="PTHR45138:SF9">
    <property type="entry name" value="DIGUANYLATE CYCLASE DGCM-RELATED"/>
    <property type="match status" value="1"/>
</dbReference>
<organism evidence="2">
    <name type="scientific">hydrothermal vent metagenome</name>
    <dbReference type="NCBI Taxonomy" id="652676"/>
    <lineage>
        <taxon>unclassified sequences</taxon>
        <taxon>metagenomes</taxon>
        <taxon>ecological metagenomes</taxon>
    </lineage>
</organism>
<dbReference type="AlphaFoldDB" id="A0A1W1CUP0"/>
<dbReference type="EMBL" id="FPHK01000133">
    <property type="protein sequence ID" value="SFV69437.1"/>
    <property type="molecule type" value="Genomic_DNA"/>
</dbReference>